<dbReference type="RefSeq" id="XP_006690601.1">
    <property type="nucleotide sequence ID" value="XM_006690538.1"/>
</dbReference>
<evidence type="ECO:0000313" key="3">
    <source>
        <dbReference type="EMBL" id="EGS24115.1"/>
    </source>
</evidence>
<dbReference type="InterPro" id="IPR029058">
    <property type="entry name" value="AB_hydrolase_fold"/>
</dbReference>
<dbReference type="Gene3D" id="3.40.50.1820">
    <property type="entry name" value="alpha/beta hydrolase"/>
    <property type="match status" value="1"/>
</dbReference>
<dbReference type="eggNOG" id="ENOG502S3SW">
    <property type="taxonomic scope" value="Eukaryota"/>
</dbReference>
<name>G0RXU9_CHATD</name>
<keyword evidence="4" id="KW-1185">Reference proteome</keyword>
<proteinExistence type="predicted"/>
<dbReference type="PANTHER" id="PTHR43194:SF2">
    <property type="entry name" value="PEROXISOMAL MEMBRANE PROTEIN LPX1"/>
    <property type="match status" value="1"/>
</dbReference>
<evidence type="ECO:0000256" key="1">
    <source>
        <dbReference type="SAM" id="MobiDB-lite"/>
    </source>
</evidence>
<dbReference type="OMA" id="HTIDCSH"/>
<dbReference type="Pfam" id="PF12697">
    <property type="entry name" value="Abhydrolase_6"/>
    <property type="match status" value="1"/>
</dbReference>
<organism evidence="4">
    <name type="scientific">Chaetomium thermophilum (strain DSM 1495 / CBS 144.50 / IMI 039719)</name>
    <name type="common">Thermochaetoides thermophila</name>
    <dbReference type="NCBI Taxonomy" id="759272"/>
    <lineage>
        <taxon>Eukaryota</taxon>
        <taxon>Fungi</taxon>
        <taxon>Dikarya</taxon>
        <taxon>Ascomycota</taxon>
        <taxon>Pezizomycotina</taxon>
        <taxon>Sordariomycetes</taxon>
        <taxon>Sordariomycetidae</taxon>
        <taxon>Sordariales</taxon>
        <taxon>Chaetomiaceae</taxon>
        <taxon>Thermochaetoides</taxon>
    </lineage>
</organism>
<dbReference type="KEGG" id="cthr:CTHT_0000460"/>
<dbReference type="STRING" id="759272.G0RXU9"/>
<dbReference type="HOGENOM" id="CLU_036837_0_0_1"/>
<dbReference type="GeneID" id="18254084"/>
<dbReference type="PANTHER" id="PTHR43194">
    <property type="entry name" value="HYDROLASE ALPHA/BETA FOLD FAMILY"/>
    <property type="match status" value="1"/>
</dbReference>
<dbReference type="Proteomes" id="UP000008066">
    <property type="component" value="Unassembled WGS sequence"/>
</dbReference>
<dbReference type="InterPro" id="IPR000073">
    <property type="entry name" value="AB_hydrolase_1"/>
</dbReference>
<dbReference type="OrthoDB" id="94039at2759"/>
<gene>
    <name evidence="3" type="ORF">CTHT_0000460</name>
</gene>
<dbReference type="InterPro" id="IPR050228">
    <property type="entry name" value="Carboxylesterase_BioH"/>
</dbReference>
<reference evidence="3 4" key="1">
    <citation type="journal article" date="2011" name="Cell">
        <title>Insight into structure and assembly of the nuclear pore complex by utilizing the genome of a eukaryotic thermophile.</title>
        <authorList>
            <person name="Amlacher S."/>
            <person name="Sarges P."/>
            <person name="Flemming D."/>
            <person name="van Noort V."/>
            <person name="Kunze R."/>
            <person name="Devos D.P."/>
            <person name="Arumugam M."/>
            <person name="Bork P."/>
            <person name="Hurt E."/>
        </authorList>
    </citation>
    <scope>NUCLEOTIDE SEQUENCE [LARGE SCALE GENOMIC DNA]</scope>
    <source>
        <strain evidence="4">DSM 1495 / CBS 144.50 / IMI 039719</strain>
    </source>
</reference>
<evidence type="ECO:0000313" key="4">
    <source>
        <dbReference type="Proteomes" id="UP000008066"/>
    </source>
</evidence>
<dbReference type="EMBL" id="GL988030">
    <property type="protein sequence ID" value="EGS24115.1"/>
    <property type="molecule type" value="Genomic_DNA"/>
</dbReference>
<dbReference type="AlphaFoldDB" id="G0RXU9"/>
<dbReference type="SUPFAM" id="SSF53474">
    <property type="entry name" value="alpha/beta-Hydrolases"/>
    <property type="match status" value="1"/>
</dbReference>
<sequence length="403" mass="45817">MKFFRIVEHIVNGAHTREYATATVNGDADAGKIKLAVKQYIPLDNPNPQLGDELYEPLWDDLHQRLANSGVRIRSIWIADMWNQGQSGVLNEKLLGNDPSWWDNTRDILALITQKSDQMPHPLVGVGHSMGGAQLTLLALSNPRLFHSLILIDPIMQPLWSNSGIMPAIASTMRRDLWESRESAKAKFLQSKFYQAWDPRVFDLWVKYGLREIPTELYPAGSAPAGSVTLTTTKHQELFVFLRPTFRKTNGKIIDRDPETDKAPPKGYPFYRPEPVYAFKKLPEVRPSVLYIFGGKSDASTPDQRKLKLERTGSGLGGSGGAKEGRVKEVVLDCGHLVAMEKVGETADAISGWLKQEIQRWRNEQDDLQQRWVKVDRREKMIIDEEWKREVTPEVLRKKNPKL</sequence>
<evidence type="ECO:0000259" key="2">
    <source>
        <dbReference type="Pfam" id="PF12697"/>
    </source>
</evidence>
<feature type="region of interest" description="Disordered" evidence="1">
    <location>
        <begin position="298"/>
        <end position="322"/>
    </location>
</feature>
<protein>
    <recommendedName>
        <fullName evidence="2">AB hydrolase-1 domain-containing protein</fullName>
    </recommendedName>
</protein>
<feature type="domain" description="AB hydrolase-1" evidence="2">
    <location>
        <begin position="102"/>
        <end position="348"/>
    </location>
</feature>
<accession>G0RXU9</accession>